<feature type="compositionally biased region" description="Gly residues" evidence="1">
    <location>
        <begin position="95"/>
        <end position="109"/>
    </location>
</feature>
<evidence type="ECO:0000313" key="3">
    <source>
        <dbReference type="EMBL" id="CAD6961541.1"/>
    </source>
</evidence>
<gene>
    <name evidence="4" type="ORF">A4X03_0g5320</name>
    <name evidence="3" type="ORF">JKIAZH3_G1032</name>
</gene>
<reference evidence="4" key="1">
    <citation type="submission" date="2016-04" db="EMBL/GenBank/DDBJ databases">
        <authorList>
            <person name="Nguyen H.D."/>
            <person name="Kesanakurti P."/>
            <person name="Cullis J."/>
            <person name="Levesque C.A."/>
            <person name="Hambleton S."/>
        </authorList>
    </citation>
    <scope>NUCLEOTIDE SEQUENCE</scope>
    <source>
        <strain evidence="4">DAOMC 238032</strain>
    </source>
</reference>
<feature type="compositionally biased region" description="Gly residues" evidence="1">
    <location>
        <begin position="264"/>
        <end position="284"/>
    </location>
</feature>
<dbReference type="EMBL" id="LWDD02000832">
    <property type="protein sequence ID" value="KAE8256522.1"/>
    <property type="molecule type" value="Genomic_DNA"/>
</dbReference>
<dbReference type="EMBL" id="CAJHJG010006990">
    <property type="protein sequence ID" value="CAD6961541.1"/>
    <property type="molecule type" value="Genomic_DNA"/>
</dbReference>
<reference evidence="4" key="2">
    <citation type="journal article" date="2019" name="IMA Fungus">
        <title>Genome sequencing and comparison of five Tilletia species to identify candidate genes for the detection of regulated species infecting wheat.</title>
        <authorList>
            <person name="Nguyen H.D.T."/>
            <person name="Sultana T."/>
            <person name="Kesanakurti P."/>
            <person name="Hambleton S."/>
        </authorList>
    </citation>
    <scope>NUCLEOTIDE SEQUENCE</scope>
    <source>
        <strain evidence="4">DAOMC 238032</strain>
    </source>
</reference>
<feature type="compositionally biased region" description="Basic and acidic residues" evidence="1">
    <location>
        <begin position="360"/>
        <end position="376"/>
    </location>
</feature>
<feature type="compositionally biased region" description="Acidic residues" evidence="1">
    <location>
        <begin position="249"/>
        <end position="260"/>
    </location>
</feature>
<keyword evidence="6" id="KW-1185">Reference proteome</keyword>
<accession>A0A177VFG3</accession>
<reference evidence="3" key="3">
    <citation type="submission" date="2020-10" db="EMBL/GenBank/DDBJ databases">
        <authorList>
            <person name="Sedaghatjoo S."/>
        </authorList>
    </citation>
    <scope>NUCLEOTIDE SEQUENCE</scope>
    <source>
        <strain evidence="3">AZH3</strain>
    </source>
</reference>
<proteinExistence type="predicted"/>
<protein>
    <submittedName>
        <fullName evidence="4">Uncharacterized protein</fullName>
    </submittedName>
</protein>
<feature type="compositionally biased region" description="Low complexity" evidence="1">
    <location>
        <begin position="318"/>
        <end position="330"/>
    </location>
</feature>
<feature type="region of interest" description="Disordered" evidence="1">
    <location>
        <begin position="88"/>
        <end position="330"/>
    </location>
</feature>
<evidence type="ECO:0000256" key="1">
    <source>
        <dbReference type="SAM" id="MobiDB-lite"/>
    </source>
</evidence>
<feature type="compositionally biased region" description="Low complexity" evidence="1">
    <location>
        <begin position="50"/>
        <end position="67"/>
    </location>
</feature>
<feature type="region of interest" description="Disordered" evidence="1">
    <location>
        <begin position="345"/>
        <end position="376"/>
    </location>
</feature>
<evidence type="ECO:0000256" key="2">
    <source>
        <dbReference type="SAM" id="SignalP"/>
    </source>
</evidence>
<name>A0A177VFG3_9BASI</name>
<feature type="compositionally biased region" description="Gly residues" evidence="1">
    <location>
        <begin position="146"/>
        <end position="171"/>
    </location>
</feature>
<dbReference type="AlphaFoldDB" id="A0A177VFG3"/>
<keyword evidence="2" id="KW-0732">Signal</keyword>
<feature type="chain" id="PRO_5043960490" evidence="2">
    <location>
        <begin position="20"/>
        <end position="376"/>
    </location>
</feature>
<dbReference type="Proteomes" id="UP000836402">
    <property type="component" value="Unassembled WGS sequence"/>
</dbReference>
<organism evidence="4 5">
    <name type="scientific">Tilletia caries</name>
    <name type="common">wheat bunt fungus</name>
    <dbReference type="NCBI Taxonomy" id="13290"/>
    <lineage>
        <taxon>Eukaryota</taxon>
        <taxon>Fungi</taxon>
        <taxon>Dikarya</taxon>
        <taxon>Basidiomycota</taxon>
        <taxon>Ustilaginomycotina</taxon>
        <taxon>Exobasidiomycetes</taxon>
        <taxon>Tilletiales</taxon>
        <taxon>Tilletiaceae</taxon>
        <taxon>Tilletia</taxon>
    </lineage>
</organism>
<feature type="region of interest" description="Disordered" evidence="1">
    <location>
        <begin position="26"/>
        <end position="67"/>
    </location>
</feature>
<feature type="signal peptide" evidence="2">
    <location>
        <begin position="1"/>
        <end position="19"/>
    </location>
</feature>
<evidence type="ECO:0000313" key="4">
    <source>
        <dbReference type="EMBL" id="KAE8256522.1"/>
    </source>
</evidence>
<feature type="compositionally biased region" description="Basic and acidic residues" evidence="1">
    <location>
        <begin position="289"/>
        <end position="299"/>
    </location>
</feature>
<comment type="caution">
    <text evidence="4">The sequence shown here is derived from an EMBL/GenBank/DDBJ whole genome shotgun (WGS) entry which is preliminary data.</text>
</comment>
<sequence length="376" mass="39221">MRISISFAAILAFAVVAIAAPAPAPEQHNDLVNREPLGTSWPPGRPWRHAQAQQAEDSSEQPAATLDADADADVTTAPVDEAAQDVVADDESRGNGHGNGHAYGHGHGNGNAPAKDWGSWGGGMNNAWKKDLPPQAHGHGPPDGGPPGLEGGRGPPGGGPAKDWGSWGGGMNNAWRKDLPPQAQGHGKGHAYGRPNADWVIGNGWKKRDAGPAHGATAPKPAKDFTNPGNTGFKKRGRGGNGHGRFGDDDADVDVSDNDDGPGHHGGGPPFGLGGPHQGKGWQVGHGWKRAEEEKEKRLFGGGGGGNKRPSQKQPTHQQQQQQQQEPVVGVTTGAVEAVVAPVVEVAPAPASDWNRMKSWKKDVGAHHEHEGPHHH</sequence>
<evidence type="ECO:0000313" key="5">
    <source>
        <dbReference type="Proteomes" id="UP000077671"/>
    </source>
</evidence>
<dbReference type="Proteomes" id="UP000077671">
    <property type="component" value="Unassembled WGS sequence"/>
</dbReference>
<evidence type="ECO:0000313" key="6">
    <source>
        <dbReference type="Proteomes" id="UP000836402"/>
    </source>
</evidence>